<comment type="caution">
    <text evidence="16">The sequence shown here is derived from an EMBL/GenBank/DDBJ whole genome shotgun (WGS) entry which is preliminary data.</text>
</comment>
<dbReference type="InterPro" id="IPR012910">
    <property type="entry name" value="Plug_dom"/>
</dbReference>
<comment type="similarity">
    <text evidence="11 12">Belongs to the TonB-dependent receptor family.</text>
</comment>
<keyword evidence="3 11" id="KW-1134">Transmembrane beta strand</keyword>
<evidence type="ECO:0000256" key="13">
    <source>
        <dbReference type="SAM" id="SignalP"/>
    </source>
</evidence>
<name>A0ABV8SZJ0_9GAMM</name>
<dbReference type="PANTHER" id="PTHR32552">
    <property type="entry name" value="FERRICHROME IRON RECEPTOR-RELATED"/>
    <property type="match status" value="1"/>
</dbReference>
<keyword evidence="16" id="KW-0675">Receptor</keyword>
<keyword evidence="17" id="KW-1185">Reference proteome</keyword>
<evidence type="ECO:0000256" key="11">
    <source>
        <dbReference type="PROSITE-ProRule" id="PRU01360"/>
    </source>
</evidence>
<protein>
    <submittedName>
        <fullName evidence="16">TonB-dependent receptor</fullName>
    </submittedName>
</protein>
<evidence type="ECO:0000313" key="17">
    <source>
        <dbReference type="Proteomes" id="UP001595904"/>
    </source>
</evidence>
<evidence type="ECO:0000256" key="3">
    <source>
        <dbReference type="ARBA" id="ARBA00022452"/>
    </source>
</evidence>
<dbReference type="Proteomes" id="UP001595904">
    <property type="component" value="Unassembled WGS sequence"/>
</dbReference>
<dbReference type="SUPFAM" id="SSF56935">
    <property type="entry name" value="Porins"/>
    <property type="match status" value="1"/>
</dbReference>
<keyword evidence="7" id="KW-0406">Ion transport</keyword>
<evidence type="ECO:0000256" key="12">
    <source>
        <dbReference type="RuleBase" id="RU003357"/>
    </source>
</evidence>
<feature type="signal peptide" evidence="13">
    <location>
        <begin position="1"/>
        <end position="24"/>
    </location>
</feature>
<keyword evidence="8 12" id="KW-0798">TonB box</keyword>
<evidence type="ECO:0000256" key="2">
    <source>
        <dbReference type="ARBA" id="ARBA00022448"/>
    </source>
</evidence>
<accession>A0ABV8SZJ0</accession>
<comment type="subcellular location">
    <subcellularLocation>
        <location evidence="1 11">Cell outer membrane</location>
        <topology evidence="1 11">Multi-pass membrane protein</topology>
    </subcellularLocation>
</comment>
<keyword evidence="5 11" id="KW-0812">Transmembrane</keyword>
<dbReference type="Pfam" id="PF00593">
    <property type="entry name" value="TonB_dep_Rec_b-barrel"/>
    <property type="match status" value="1"/>
</dbReference>
<keyword evidence="9 11" id="KW-0472">Membrane</keyword>
<feature type="domain" description="TonB-dependent receptor-like beta-barrel" evidence="14">
    <location>
        <begin position="265"/>
        <end position="693"/>
    </location>
</feature>
<keyword evidence="13" id="KW-0732">Signal</keyword>
<feature type="domain" description="TonB-dependent receptor plug" evidence="15">
    <location>
        <begin position="44"/>
        <end position="151"/>
    </location>
</feature>
<dbReference type="PROSITE" id="PS52016">
    <property type="entry name" value="TONB_DEPENDENT_REC_3"/>
    <property type="match status" value="1"/>
</dbReference>
<evidence type="ECO:0000256" key="9">
    <source>
        <dbReference type="ARBA" id="ARBA00023136"/>
    </source>
</evidence>
<evidence type="ECO:0000256" key="10">
    <source>
        <dbReference type="ARBA" id="ARBA00023237"/>
    </source>
</evidence>
<evidence type="ECO:0000256" key="6">
    <source>
        <dbReference type="ARBA" id="ARBA00023004"/>
    </source>
</evidence>
<keyword evidence="2 11" id="KW-0813">Transport</keyword>
<evidence type="ECO:0000256" key="5">
    <source>
        <dbReference type="ARBA" id="ARBA00022692"/>
    </source>
</evidence>
<evidence type="ECO:0000256" key="1">
    <source>
        <dbReference type="ARBA" id="ARBA00004571"/>
    </source>
</evidence>
<evidence type="ECO:0000256" key="8">
    <source>
        <dbReference type="ARBA" id="ARBA00023077"/>
    </source>
</evidence>
<organism evidence="16 17">
    <name type="scientific">Steroidobacter flavus</name>
    <dbReference type="NCBI Taxonomy" id="1842136"/>
    <lineage>
        <taxon>Bacteria</taxon>
        <taxon>Pseudomonadati</taxon>
        <taxon>Pseudomonadota</taxon>
        <taxon>Gammaproteobacteria</taxon>
        <taxon>Steroidobacterales</taxon>
        <taxon>Steroidobacteraceae</taxon>
        <taxon>Steroidobacter</taxon>
    </lineage>
</organism>
<feature type="chain" id="PRO_5045966820" evidence="13">
    <location>
        <begin position="25"/>
        <end position="724"/>
    </location>
</feature>
<proteinExistence type="inferred from homology"/>
<evidence type="ECO:0000259" key="15">
    <source>
        <dbReference type="Pfam" id="PF07715"/>
    </source>
</evidence>
<sequence>MQTAQLFRIVALSGAVLAPAAVFAQESAVVEEIVVTALRREESLQEAPAAISVLDSAALQAKGAQDYRDYLTSVPGVNFAQSGAGAMRVTIRGVSDGIGGSDPLTGIYIDETPITESFTATLDPSIYDVERVEVLKGPQGTLYGSGSMGGTVRVITKKPKLDEFEGSVQARVGSVAHSSDLNSRVDGVINLPLVDERMALRVSAGYREDAGWIDDVTRNEKDGNTVEKTNARAQLLLQPGEGTSIIFGLLYQKEELGLPFFEDFALQDYQTGRVFRQSGESEAKLSSVTIQHDWDWMSLTSATNYLRKDGTTTADTTNSVRTLLSRLANVNIGPTEGTGVRSDSDLSLFTQEVRLASKGENRVDWVAGVFYSNNTSEFPQVFDFTQAPSTNGVTTGAAFYTSEQEYSTRQIAAFGELTLNLTDALSLTAGLRAFDVDQRNVLTGSGILNGGSTVSQQEASSSSTIQKYLMKYQVTPDHMIYAQAGQGYRNGGPTGGFPHAACAADLAAVGFNSVPTQYGPDKLWNYEVGSKNTLFGGSMTLNGSAFYIDWTDLQSSISLTCGFGFTANSGKAVSQGAELETSFTPVDGLMFTAGVSYVDATLEEAAAGTPARDDDPLPLTAEWSGNISAQYQRELTGSLAGFVRGEANYVGERWSTFRSIGARARLLDAYTTFNLRAGVSSGPWRASLFANNLTDERIVTFTPGTIYEVVSLPRVIGLDLTFDF</sequence>
<dbReference type="InterPro" id="IPR039426">
    <property type="entry name" value="TonB-dep_rcpt-like"/>
</dbReference>
<evidence type="ECO:0000256" key="7">
    <source>
        <dbReference type="ARBA" id="ARBA00023065"/>
    </source>
</evidence>
<dbReference type="InterPro" id="IPR036942">
    <property type="entry name" value="Beta-barrel_TonB_sf"/>
</dbReference>
<dbReference type="RefSeq" id="WP_380601983.1">
    <property type="nucleotide sequence ID" value="NZ_JBHSDU010000014.1"/>
</dbReference>
<evidence type="ECO:0000259" key="14">
    <source>
        <dbReference type="Pfam" id="PF00593"/>
    </source>
</evidence>
<keyword evidence="6" id="KW-0408">Iron</keyword>
<evidence type="ECO:0000256" key="4">
    <source>
        <dbReference type="ARBA" id="ARBA00022496"/>
    </source>
</evidence>
<evidence type="ECO:0000313" key="16">
    <source>
        <dbReference type="EMBL" id="MFC4312520.1"/>
    </source>
</evidence>
<dbReference type="PANTHER" id="PTHR32552:SF81">
    <property type="entry name" value="TONB-DEPENDENT OUTER MEMBRANE RECEPTOR"/>
    <property type="match status" value="1"/>
</dbReference>
<dbReference type="CDD" id="cd01347">
    <property type="entry name" value="ligand_gated_channel"/>
    <property type="match status" value="1"/>
</dbReference>
<dbReference type="InterPro" id="IPR000531">
    <property type="entry name" value="Beta-barrel_TonB"/>
</dbReference>
<dbReference type="Pfam" id="PF07715">
    <property type="entry name" value="Plug"/>
    <property type="match status" value="1"/>
</dbReference>
<dbReference type="Gene3D" id="2.40.170.20">
    <property type="entry name" value="TonB-dependent receptor, beta-barrel domain"/>
    <property type="match status" value="1"/>
</dbReference>
<keyword evidence="4" id="KW-0410">Iron transport</keyword>
<reference evidence="17" key="1">
    <citation type="journal article" date="2019" name="Int. J. Syst. Evol. Microbiol.">
        <title>The Global Catalogue of Microorganisms (GCM) 10K type strain sequencing project: providing services to taxonomists for standard genome sequencing and annotation.</title>
        <authorList>
            <consortium name="The Broad Institute Genomics Platform"/>
            <consortium name="The Broad Institute Genome Sequencing Center for Infectious Disease"/>
            <person name="Wu L."/>
            <person name="Ma J."/>
        </authorList>
    </citation>
    <scope>NUCLEOTIDE SEQUENCE [LARGE SCALE GENOMIC DNA]</scope>
    <source>
        <strain evidence="17">CGMCC 1.10759</strain>
    </source>
</reference>
<dbReference type="EMBL" id="JBHSDU010000014">
    <property type="protein sequence ID" value="MFC4312520.1"/>
    <property type="molecule type" value="Genomic_DNA"/>
</dbReference>
<keyword evidence="10 11" id="KW-0998">Cell outer membrane</keyword>
<gene>
    <name evidence="16" type="ORF">ACFPN2_25780</name>
</gene>